<dbReference type="RefSeq" id="WP_132151117.1">
    <property type="nucleotide sequence ID" value="NZ_SLWR01000007.1"/>
</dbReference>
<keyword evidence="2" id="KW-1185">Reference proteome</keyword>
<dbReference type="Proteomes" id="UP000295573">
    <property type="component" value="Unassembled WGS sequence"/>
</dbReference>
<accession>A0A4R2IP99</accession>
<organism evidence="1 2">
    <name type="scientific">Kribbella antiqua</name>
    <dbReference type="NCBI Taxonomy" id="2512217"/>
    <lineage>
        <taxon>Bacteria</taxon>
        <taxon>Bacillati</taxon>
        <taxon>Actinomycetota</taxon>
        <taxon>Actinomycetes</taxon>
        <taxon>Propionibacteriales</taxon>
        <taxon>Kribbellaceae</taxon>
        <taxon>Kribbella</taxon>
    </lineage>
</organism>
<sequence length="199" mass="21264">MKLYRPATILVGVLFVILGGITRLAAPDQVHDQPNMIAVRGSIGEPVKYGGDSTVTVVRMKVAKAVVEENHEDKPFETDGVFVALEWDTVRGAKAPGNIGATLTADGGTVYTPIGGLTDSGIDFPDPGFAKTGSIIFEVNPTDFKGLKLILRPSMFWNVLNTYAEIDLGVPSEAVAQQMVDEAANEYVLRNSVVRVASS</sequence>
<evidence type="ECO:0008006" key="3">
    <source>
        <dbReference type="Google" id="ProtNLM"/>
    </source>
</evidence>
<evidence type="ECO:0000313" key="1">
    <source>
        <dbReference type="EMBL" id="TCO46186.1"/>
    </source>
</evidence>
<proteinExistence type="predicted"/>
<evidence type="ECO:0000313" key="2">
    <source>
        <dbReference type="Proteomes" id="UP000295573"/>
    </source>
</evidence>
<comment type="caution">
    <text evidence="1">The sequence shown here is derived from an EMBL/GenBank/DDBJ whole genome shotgun (WGS) entry which is preliminary data.</text>
</comment>
<reference evidence="1 2" key="1">
    <citation type="journal article" date="2015" name="Stand. Genomic Sci.">
        <title>Genomic Encyclopedia of Bacterial and Archaeal Type Strains, Phase III: the genomes of soil and plant-associated and newly described type strains.</title>
        <authorList>
            <person name="Whitman W.B."/>
            <person name="Woyke T."/>
            <person name="Klenk H.P."/>
            <person name="Zhou Y."/>
            <person name="Lilburn T.G."/>
            <person name="Beck B.J."/>
            <person name="De Vos P."/>
            <person name="Vandamme P."/>
            <person name="Eisen J.A."/>
            <person name="Garrity G."/>
            <person name="Hugenholtz P."/>
            <person name="Kyrpides N.C."/>
        </authorList>
    </citation>
    <scope>NUCLEOTIDE SEQUENCE [LARGE SCALE GENOMIC DNA]</scope>
    <source>
        <strain evidence="1 2">VKM Ac-2541</strain>
    </source>
</reference>
<dbReference type="AlphaFoldDB" id="A0A4R2IP99"/>
<dbReference type="OrthoDB" id="3822399at2"/>
<gene>
    <name evidence="1" type="ORF">EV646_107210</name>
</gene>
<protein>
    <recommendedName>
        <fullName evidence="3">DUF4352 domain-containing protein</fullName>
    </recommendedName>
</protein>
<dbReference type="EMBL" id="SLWR01000007">
    <property type="protein sequence ID" value="TCO46186.1"/>
    <property type="molecule type" value="Genomic_DNA"/>
</dbReference>
<name>A0A4R2IP99_9ACTN</name>